<keyword evidence="2 4" id="KW-0479">Metal-binding</keyword>
<dbReference type="RefSeq" id="WP_377092835.1">
    <property type="nucleotide sequence ID" value="NZ_JBHSJM010000001.1"/>
</dbReference>
<reference evidence="7" key="1">
    <citation type="journal article" date="2019" name="Int. J. Syst. Evol. Microbiol.">
        <title>The Global Catalogue of Microorganisms (GCM) 10K type strain sequencing project: providing services to taxonomists for standard genome sequencing and annotation.</title>
        <authorList>
            <consortium name="The Broad Institute Genomics Platform"/>
            <consortium name="The Broad Institute Genome Sequencing Center for Infectious Disease"/>
            <person name="Wu L."/>
            <person name="Ma J."/>
        </authorList>
    </citation>
    <scope>NUCLEOTIDE SEQUENCE [LARGE SCALE GENOMIC DNA]</scope>
    <source>
        <strain evidence="7">JCM 16545</strain>
    </source>
</reference>
<dbReference type="Proteomes" id="UP001597297">
    <property type="component" value="Unassembled WGS sequence"/>
</dbReference>
<evidence type="ECO:0000313" key="7">
    <source>
        <dbReference type="Proteomes" id="UP001597297"/>
    </source>
</evidence>
<evidence type="ECO:0000256" key="1">
    <source>
        <dbReference type="ARBA" id="ARBA00022617"/>
    </source>
</evidence>
<dbReference type="InterPro" id="IPR051395">
    <property type="entry name" value="Cytochrome_c_Peroxidase/MauG"/>
</dbReference>
<accession>A0ABW5E6L5</accession>
<gene>
    <name evidence="6" type="ORF">ACFSQZ_10585</name>
</gene>
<dbReference type="EMBL" id="JBHUJC010000034">
    <property type="protein sequence ID" value="MFD2276918.1"/>
    <property type="molecule type" value="Genomic_DNA"/>
</dbReference>
<dbReference type="PROSITE" id="PS51007">
    <property type="entry name" value="CYTC"/>
    <property type="match status" value="1"/>
</dbReference>
<evidence type="ECO:0000256" key="4">
    <source>
        <dbReference type="PROSITE-ProRule" id="PRU00433"/>
    </source>
</evidence>
<proteinExistence type="predicted"/>
<evidence type="ECO:0000256" key="2">
    <source>
        <dbReference type="ARBA" id="ARBA00022723"/>
    </source>
</evidence>
<keyword evidence="7" id="KW-1185">Reference proteome</keyword>
<comment type="caution">
    <text evidence="6">The sequence shown here is derived from an EMBL/GenBank/DDBJ whole genome shotgun (WGS) entry which is preliminary data.</text>
</comment>
<organism evidence="6 7">
    <name type="scientific">Rubritalea spongiae</name>
    <dbReference type="NCBI Taxonomy" id="430797"/>
    <lineage>
        <taxon>Bacteria</taxon>
        <taxon>Pseudomonadati</taxon>
        <taxon>Verrucomicrobiota</taxon>
        <taxon>Verrucomicrobiia</taxon>
        <taxon>Verrucomicrobiales</taxon>
        <taxon>Rubritaleaceae</taxon>
        <taxon>Rubritalea</taxon>
    </lineage>
</organism>
<protein>
    <recommendedName>
        <fullName evidence="5">Cytochrome c domain-containing protein</fullName>
    </recommendedName>
</protein>
<dbReference type="Pfam" id="PF21419">
    <property type="entry name" value="RoxA-like_Cyt-c"/>
    <property type="match status" value="1"/>
</dbReference>
<feature type="domain" description="Cytochrome c" evidence="5">
    <location>
        <begin position="472"/>
        <end position="693"/>
    </location>
</feature>
<sequence length="695" mass="78037">MKEKILKFLATCVAVAMAVFSYIQWFMGDDTVVIDAAEDAEVLAKNEGYEKIHHLDQGAVQLPLFILLSMKSKGSDELLVNAMQDYGFITKNSEANPEAMPIGMSTTQVGGMKYTTMNCAVCHTGKIRVDNKAYIIDGAANHFHTMAWAKHVKESIEATLHSDEELLDFLIRAIQKKTIVIKSGVTGEPYDAAKMERVKENVLKDDAGKMSLMSGQKSSVQPEDVAGMAAEELEEFVIAKALNAALDEAREVKSYELDAEEIFEEQKVRLEKYIDEDKKLFTAPLSSASGMNKTSGDKPHGALEDIVELVKLMKFQLEYGNNILGIVDRLGDFGPGRDDAWSILTKLLCDNKDHNGVLMYGQSSAGAPADALQLNKPAPVKVPNLFSISHYHRSKEFKPGVYHFHYDGNTNTMVERNLLQALAIGSVQYYDEAAGGEATEVKLPALMQAENYFSSLNIPNFSKNFPQYFDEKLAKKGEEVFHREIEINYTDRNGEKQTIRESCYSCHQTKPEGREFPIELIQTDPKRWAFFNEKNYRRNLVKLGEVAKTLTENTAKAQNFDIDSIPEEAKDRRWYVDQTGYYARTLEGVWASPPYLHNGSVRTIRDLLNPASERKNYYLGSRNYDVVNLGYMDDKEMDPNNTGKKVPAYFLQAEAYTDENGVEHPAINGGHEYGVDFSDEDKAALIEYLKTLGDS</sequence>
<keyword evidence="1 4" id="KW-0349">Heme</keyword>
<name>A0ABW5E6L5_9BACT</name>
<dbReference type="InterPro" id="IPR009056">
    <property type="entry name" value="Cyt_c-like_dom"/>
</dbReference>
<dbReference type="InterPro" id="IPR036909">
    <property type="entry name" value="Cyt_c-like_dom_sf"/>
</dbReference>
<evidence type="ECO:0000256" key="3">
    <source>
        <dbReference type="ARBA" id="ARBA00023004"/>
    </source>
</evidence>
<dbReference type="Gene3D" id="1.10.760.10">
    <property type="entry name" value="Cytochrome c-like domain"/>
    <property type="match status" value="1"/>
</dbReference>
<dbReference type="PANTHER" id="PTHR30600:SF9">
    <property type="entry name" value="BLR7738 PROTEIN"/>
    <property type="match status" value="1"/>
</dbReference>
<keyword evidence="3 4" id="KW-0408">Iron</keyword>
<evidence type="ECO:0000259" key="5">
    <source>
        <dbReference type="PROSITE" id="PS51007"/>
    </source>
</evidence>
<evidence type="ECO:0000313" key="6">
    <source>
        <dbReference type="EMBL" id="MFD2276918.1"/>
    </source>
</evidence>
<dbReference type="PANTHER" id="PTHR30600">
    <property type="entry name" value="CYTOCHROME C PEROXIDASE-RELATED"/>
    <property type="match status" value="1"/>
</dbReference>
<dbReference type="SUPFAM" id="SSF46626">
    <property type="entry name" value="Cytochrome c"/>
    <property type="match status" value="1"/>
</dbReference>